<keyword evidence="4 6" id="KW-0472">Membrane</keyword>
<feature type="transmembrane region" description="Helical" evidence="6">
    <location>
        <begin position="92"/>
        <end position="115"/>
    </location>
</feature>
<dbReference type="GO" id="GO:0005886">
    <property type="term" value="C:plasma membrane"/>
    <property type="evidence" value="ECO:0007669"/>
    <property type="project" value="TreeGrafter"/>
</dbReference>
<name>A0A9P9INN2_9PLEO</name>
<dbReference type="InterPro" id="IPR017981">
    <property type="entry name" value="GPCR_2-like_7TM"/>
</dbReference>
<evidence type="ECO:0000259" key="7">
    <source>
        <dbReference type="PROSITE" id="PS50261"/>
    </source>
</evidence>
<keyword evidence="2 6" id="KW-0812">Transmembrane</keyword>
<keyword evidence="8" id="KW-0675">Receptor</keyword>
<dbReference type="OrthoDB" id="18453at2759"/>
<organism evidence="8 9">
    <name type="scientific">Dendryphion nanum</name>
    <dbReference type="NCBI Taxonomy" id="256645"/>
    <lineage>
        <taxon>Eukaryota</taxon>
        <taxon>Fungi</taxon>
        <taxon>Dikarya</taxon>
        <taxon>Ascomycota</taxon>
        <taxon>Pezizomycotina</taxon>
        <taxon>Dothideomycetes</taxon>
        <taxon>Pleosporomycetidae</taxon>
        <taxon>Pleosporales</taxon>
        <taxon>Torulaceae</taxon>
        <taxon>Dendryphion</taxon>
    </lineage>
</organism>
<feature type="transmembrane region" description="Helical" evidence="6">
    <location>
        <begin position="50"/>
        <end position="72"/>
    </location>
</feature>
<evidence type="ECO:0000256" key="5">
    <source>
        <dbReference type="SAM" id="MobiDB-lite"/>
    </source>
</evidence>
<sequence>MAPKVPLSPGRVLAIQISERTMSVLSILGSLFIVGTFLKWHYFRKPINRLVFYASWGNVMANVATLISTSALPARGAIPSPLCQFQAILIQWFMMADSLWVLCMALNVMMVFNSTCDIRRLRRLEKWYLLFSYGVPFVPCLAYIFLDRVAKRRILGGATIWCWVDSEVEWMRIAFFYAPVWIVISSTLFIYIYVGRTIFKQRSELRSFSNHAASVPAVVNPFTVSDMSTIVKKVDMRVTTETIDSELTVTSPCGNDSRESFSSTRNLQNPGSLPSKNSTASRFSRIDWTNPSRAPQDTSNLEKDVPSRGYQVTVTANNPDIELPVRKASVIQGNTSVRRTTAMDGNTAAWSYLKVAFLMFAALFIVWVPSTVNRLQQFINRDSPVFGLNLASALVLPLQGFWNAMVYASTTWPECKRAMRETLEAVARRRNPGLRQKHEHRKDSEDTLTTAEPVDMNAEIPLHEMLNSDPGRPVHSRVSSSETMKSPSASCQEKQ</sequence>
<dbReference type="Pfam" id="PF05462">
    <property type="entry name" value="Dicty_CAR"/>
    <property type="match status" value="1"/>
</dbReference>
<keyword evidence="9" id="KW-1185">Reference proteome</keyword>
<dbReference type="PANTHER" id="PTHR23112:SF0">
    <property type="entry name" value="TRANSMEMBRANE PROTEIN 116"/>
    <property type="match status" value="1"/>
</dbReference>
<evidence type="ECO:0000256" key="1">
    <source>
        <dbReference type="ARBA" id="ARBA00004141"/>
    </source>
</evidence>
<feature type="transmembrane region" description="Helical" evidence="6">
    <location>
        <begin position="20"/>
        <end position="38"/>
    </location>
</feature>
<dbReference type="PROSITE" id="PS50261">
    <property type="entry name" value="G_PROTEIN_RECEP_F2_4"/>
    <property type="match status" value="1"/>
</dbReference>
<reference evidence="8" key="1">
    <citation type="journal article" date="2021" name="Nat. Commun.">
        <title>Genetic determinants of endophytism in the Arabidopsis root mycobiome.</title>
        <authorList>
            <person name="Mesny F."/>
            <person name="Miyauchi S."/>
            <person name="Thiergart T."/>
            <person name="Pickel B."/>
            <person name="Atanasova L."/>
            <person name="Karlsson M."/>
            <person name="Huettel B."/>
            <person name="Barry K.W."/>
            <person name="Haridas S."/>
            <person name="Chen C."/>
            <person name="Bauer D."/>
            <person name="Andreopoulos W."/>
            <person name="Pangilinan J."/>
            <person name="LaButti K."/>
            <person name="Riley R."/>
            <person name="Lipzen A."/>
            <person name="Clum A."/>
            <person name="Drula E."/>
            <person name="Henrissat B."/>
            <person name="Kohler A."/>
            <person name="Grigoriev I.V."/>
            <person name="Martin F.M."/>
            <person name="Hacquard S."/>
        </authorList>
    </citation>
    <scope>NUCLEOTIDE SEQUENCE</scope>
    <source>
        <strain evidence="8">MPI-CAGE-CH-0243</strain>
    </source>
</reference>
<gene>
    <name evidence="8" type="ORF">B0J11DRAFT_579381</name>
</gene>
<evidence type="ECO:0000256" key="2">
    <source>
        <dbReference type="ARBA" id="ARBA00022692"/>
    </source>
</evidence>
<feature type="transmembrane region" description="Helical" evidence="6">
    <location>
        <begin position="127"/>
        <end position="146"/>
    </location>
</feature>
<feature type="compositionally biased region" description="Basic residues" evidence="5">
    <location>
        <begin position="428"/>
        <end position="440"/>
    </location>
</feature>
<dbReference type="SUPFAM" id="SSF81321">
    <property type="entry name" value="Family A G protein-coupled receptor-like"/>
    <property type="match status" value="1"/>
</dbReference>
<accession>A0A9P9INN2</accession>
<feature type="transmembrane region" description="Helical" evidence="6">
    <location>
        <begin position="388"/>
        <end position="410"/>
    </location>
</feature>
<proteinExistence type="predicted"/>
<evidence type="ECO:0000256" key="4">
    <source>
        <dbReference type="ARBA" id="ARBA00023136"/>
    </source>
</evidence>
<feature type="transmembrane region" description="Helical" evidence="6">
    <location>
        <begin position="173"/>
        <end position="194"/>
    </location>
</feature>
<feature type="transmembrane region" description="Helical" evidence="6">
    <location>
        <begin position="348"/>
        <end position="368"/>
    </location>
</feature>
<dbReference type="GO" id="GO:0007166">
    <property type="term" value="P:cell surface receptor signaling pathway"/>
    <property type="evidence" value="ECO:0007669"/>
    <property type="project" value="InterPro"/>
</dbReference>
<dbReference type="EMBL" id="JAGMWT010000006">
    <property type="protein sequence ID" value="KAH7126961.1"/>
    <property type="molecule type" value="Genomic_DNA"/>
</dbReference>
<evidence type="ECO:0000256" key="3">
    <source>
        <dbReference type="ARBA" id="ARBA00022989"/>
    </source>
</evidence>
<feature type="compositionally biased region" description="Polar residues" evidence="5">
    <location>
        <begin position="477"/>
        <end position="495"/>
    </location>
</feature>
<feature type="domain" description="G-protein coupled receptors family 2 profile 2" evidence="7">
    <location>
        <begin position="12"/>
        <end position="203"/>
    </location>
</feature>
<keyword evidence="3 6" id="KW-1133">Transmembrane helix</keyword>
<dbReference type="GO" id="GO:0007189">
    <property type="term" value="P:adenylate cyclase-activating G protein-coupled receptor signaling pathway"/>
    <property type="evidence" value="ECO:0007669"/>
    <property type="project" value="TreeGrafter"/>
</dbReference>
<evidence type="ECO:0000256" key="6">
    <source>
        <dbReference type="SAM" id="Phobius"/>
    </source>
</evidence>
<evidence type="ECO:0000313" key="9">
    <source>
        <dbReference type="Proteomes" id="UP000700596"/>
    </source>
</evidence>
<feature type="region of interest" description="Disordered" evidence="5">
    <location>
        <begin position="248"/>
        <end position="304"/>
    </location>
</feature>
<dbReference type="GO" id="GO:0004930">
    <property type="term" value="F:G protein-coupled receptor activity"/>
    <property type="evidence" value="ECO:0007669"/>
    <property type="project" value="TreeGrafter"/>
</dbReference>
<dbReference type="Proteomes" id="UP000700596">
    <property type="component" value="Unassembled WGS sequence"/>
</dbReference>
<dbReference type="PANTHER" id="PTHR23112">
    <property type="entry name" value="G PROTEIN-COUPLED RECEPTOR 157-RELATED"/>
    <property type="match status" value="1"/>
</dbReference>
<dbReference type="AlphaFoldDB" id="A0A9P9INN2"/>
<comment type="subcellular location">
    <subcellularLocation>
        <location evidence="1">Membrane</location>
        <topology evidence="1">Multi-pass membrane protein</topology>
    </subcellularLocation>
</comment>
<feature type="region of interest" description="Disordered" evidence="5">
    <location>
        <begin position="427"/>
        <end position="495"/>
    </location>
</feature>
<feature type="compositionally biased region" description="Polar residues" evidence="5">
    <location>
        <begin position="248"/>
        <end position="299"/>
    </location>
</feature>
<protein>
    <submittedName>
        <fullName evidence="8">G protein coupled receptor family protein</fullName>
    </submittedName>
</protein>
<evidence type="ECO:0000313" key="8">
    <source>
        <dbReference type="EMBL" id="KAH7126961.1"/>
    </source>
</evidence>
<dbReference type="Gene3D" id="1.20.1070.10">
    <property type="entry name" value="Rhodopsin 7-helix transmembrane proteins"/>
    <property type="match status" value="1"/>
</dbReference>
<comment type="caution">
    <text evidence="8">The sequence shown here is derived from an EMBL/GenBank/DDBJ whole genome shotgun (WGS) entry which is preliminary data.</text>
</comment>